<keyword evidence="1" id="KW-1133">Transmembrane helix</keyword>
<keyword evidence="1" id="KW-0812">Transmembrane</keyword>
<feature type="transmembrane region" description="Helical" evidence="1">
    <location>
        <begin position="52"/>
        <end position="71"/>
    </location>
</feature>
<feature type="transmembrane region" description="Helical" evidence="1">
    <location>
        <begin position="20"/>
        <end position="40"/>
    </location>
</feature>
<keyword evidence="1" id="KW-0472">Membrane</keyword>
<dbReference type="Proteomes" id="UP000318864">
    <property type="component" value="Unassembled WGS sequence"/>
</dbReference>
<evidence type="ECO:0000256" key="1">
    <source>
        <dbReference type="SAM" id="Phobius"/>
    </source>
</evidence>
<gene>
    <name evidence="2" type="ORF">D8Y22_18000</name>
</gene>
<name>A0A4S3TID8_9EURY</name>
<dbReference type="RefSeq" id="WP_141466051.1">
    <property type="nucleotide sequence ID" value="NZ_RBZW01000058.1"/>
</dbReference>
<protein>
    <submittedName>
        <fullName evidence="2">DUF3784 domain-containing protein</fullName>
    </submittedName>
</protein>
<proteinExistence type="predicted"/>
<evidence type="ECO:0000313" key="3">
    <source>
        <dbReference type="Proteomes" id="UP000318864"/>
    </source>
</evidence>
<dbReference type="EMBL" id="RBZW01000058">
    <property type="protein sequence ID" value="THE63702.1"/>
    <property type="molecule type" value="Genomic_DNA"/>
</dbReference>
<keyword evidence="3" id="KW-1185">Reference proteome</keyword>
<organism evidence="2 3">
    <name type="scientific">Salinadaptatus halalkaliphilus</name>
    <dbReference type="NCBI Taxonomy" id="2419781"/>
    <lineage>
        <taxon>Archaea</taxon>
        <taxon>Methanobacteriati</taxon>
        <taxon>Methanobacteriota</taxon>
        <taxon>Stenosarchaea group</taxon>
        <taxon>Halobacteria</taxon>
        <taxon>Halobacteriales</taxon>
        <taxon>Natrialbaceae</taxon>
        <taxon>Salinadaptatus</taxon>
    </lineage>
</organism>
<evidence type="ECO:0000313" key="2">
    <source>
        <dbReference type="EMBL" id="THE63702.1"/>
    </source>
</evidence>
<comment type="caution">
    <text evidence="2">The sequence shown here is derived from an EMBL/GenBank/DDBJ whole genome shotgun (WGS) entry which is preliminary data.</text>
</comment>
<dbReference type="OrthoDB" id="201708at2157"/>
<sequence>MASLIAGYDPETVTDEAGLTAFVGANTLYVAGLVLAVAVVEYAEPFSQTAADAVRIGFVVGVLALAARMVVGARRYEDSG</sequence>
<reference evidence="2 3" key="1">
    <citation type="submission" date="2018-10" db="EMBL/GenBank/DDBJ databases">
        <title>Natronolimnobius sp. XQ-INN 246 isolated from Inner Mongolia Autonomous Region of China.</title>
        <authorList>
            <person name="Xue Q."/>
        </authorList>
    </citation>
    <scope>NUCLEOTIDE SEQUENCE [LARGE SCALE GENOMIC DNA]</scope>
    <source>
        <strain evidence="2 3">XQ-INN 246</strain>
    </source>
</reference>
<dbReference type="AlphaFoldDB" id="A0A4S3TID8"/>
<accession>A0A4S3TID8</accession>